<dbReference type="NCBIfam" id="TIGR03882">
    <property type="entry name" value="cyclo_dehyd_2"/>
    <property type="match status" value="1"/>
</dbReference>
<feature type="compositionally biased region" description="Basic and acidic residues" evidence="1">
    <location>
        <begin position="128"/>
        <end position="141"/>
    </location>
</feature>
<dbReference type="OrthoDB" id="2679713at2"/>
<feature type="region of interest" description="Disordered" evidence="1">
    <location>
        <begin position="114"/>
        <end position="150"/>
    </location>
</feature>
<dbReference type="InterPro" id="IPR022291">
    <property type="entry name" value="Bacteriocin_synth_cyclodeHase"/>
</dbReference>
<dbReference type="AlphaFoldDB" id="A0A1V0U4U2"/>
<accession>A0A1V0U4U2</accession>
<dbReference type="KEGG" id="svu:B1H20_00100"/>
<dbReference type="STRING" id="1935.B1H20_00100"/>
<evidence type="ECO:0008006" key="4">
    <source>
        <dbReference type="Google" id="ProtNLM"/>
    </source>
</evidence>
<evidence type="ECO:0000313" key="3">
    <source>
        <dbReference type="Proteomes" id="UP000192445"/>
    </source>
</evidence>
<dbReference type="Gene3D" id="3.40.50.720">
    <property type="entry name" value="NAD(P)-binding Rossmann-like Domain"/>
    <property type="match status" value="1"/>
</dbReference>
<evidence type="ECO:0000313" key="2">
    <source>
        <dbReference type="EMBL" id="ARF59962.1"/>
    </source>
</evidence>
<name>A0A1V0U4U2_STRVN</name>
<reference evidence="2 3" key="1">
    <citation type="submission" date="2017-03" db="EMBL/GenBank/DDBJ databases">
        <title>Complete Genome Sequence of a natural compounds producer, Streptomyces violaceus S21.</title>
        <authorList>
            <person name="Zhong C."/>
            <person name="Zhao Z."/>
            <person name="Fu J."/>
            <person name="Zong G."/>
            <person name="Qin R."/>
            <person name="Cao G."/>
        </authorList>
    </citation>
    <scope>NUCLEOTIDE SEQUENCE [LARGE SCALE GENOMIC DNA]</scope>
    <source>
        <strain evidence="2 3">S21</strain>
    </source>
</reference>
<dbReference type="EMBL" id="CP020570">
    <property type="protein sequence ID" value="ARF59962.1"/>
    <property type="molecule type" value="Genomic_DNA"/>
</dbReference>
<gene>
    <name evidence="2" type="ORF">B1H20_00100</name>
</gene>
<proteinExistence type="predicted"/>
<evidence type="ECO:0000256" key="1">
    <source>
        <dbReference type="SAM" id="MobiDB-lite"/>
    </source>
</evidence>
<dbReference type="Proteomes" id="UP000192445">
    <property type="component" value="Chromosome"/>
</dbReference>
<protein>
    <recommendedName>
        <fullName evidence="4">THIF-type NAD/FAD binding fold domain-containing protein</fullName>
    </recommendedName>
</protein>
<dbReference type="RefSeq" id="WP_083191920.1">
    <property type="nucleotide sequence ID" value="NZ_CP020570.1"/>
</dbReference>
<sequence length="240" mass="25824">MSATVRLNRLSVLGTGAFGARVSELLPNISGLAITRVGPEITGDMLADTDAAVLVLDHPARRLARRFRQMASETGKPWLLVEFDHPVIRVGPYFDPAADPCLDCFYAREDQHADKPAPLQGSAHKHEHNHDHAHAHAHAPDCSHAPAPASAQEGLGIEAAAGVLPHQARIAVGLISLSLAKQVRGRVVTVDLRTAGIRSDQVIGCHGCPHCGDETERTLLSQQLNHLFRTVGGVTHDEHR</sequence>
<organism evidence="2 3">
    <name type="scientific">Streptomyces violaceoruber</name>
    <dbReference type="NCBI Taxonomy" id="1935"/>
    <lineage>
        <taxon>Bacteria</taxon>
        <taxon>Bacillati</taxon>
        <taxon>Actinomycetota</taxon>
        <taxon>Actinomycetes</taxon>
        <taxon>Kitasatosporales</taxon>
        <taxon>Streptomycetaceae</taxon>
        <taxon>Streptomyces</taxon>
        <taxon>Streptomyces violaceoruber group</taxon>
    </lineage>
</organism>